<dbReference type="eggNOG" id="KOG3331">
    <property type="taxonomic scope" value="Eukaryota"/>
</dbReference>
<dbReference type="EMBL" id="GL871094">
    <property type="protein sequence ID" value="EGC34525.1"/>
    <property type="molecule type" value="Genomic_DNA"/>
</dbReference>
<proteinExistence type="inferred from homology"/>
<dbReference type="HAMAP" id="MF_00374">
    <property type="entry name" value="Ribosomal_uL29"/>
    <property type="match status" value="1"/>
</dbReference>
<name>F0ZNF9_DICPU</name>
<evidence type="ECO:0000256" key="2">
    <source>
        <dbReference type="ARBA" id="ARBA00009254"/>
    </source>
</evidence>
<evidence type="ECO:0000256" key="5">
    <source>
        <dbReference type="ARBA" id="ARBA00023274"/>
    </source>
</evidence>
<keyword evidence="3" id="KW-0689">Ribosomal protein</keyword>
<dbReference type="Gene3D" id="6.10.330.20">
    <property type="match status" value="1"/>
</dbReference>
<keyword evidence="5" id="KW-0687">Ribonucleoprotein</keyword>
<dbReference type="GO" id="GO:0003735">
    <property type="term" value="F:structural constituent of ribosome"/>
    <property type="evidence" value="ECO:0000318"/>
    <property type="project" value="GO_Central"/>
</dbReference>
<evidence type="ECO:0000256" key="6">
    <source>
        <dbReference type="ARBA" id="ARBA00035289"/>
    </source>
</evidence>
<dbReference type="GO" id="GO:0032543">
    <property type="term" value="P:mitochondrial translation"/>
    <property type="evidence" value="ECO:0000318"/>
    <property type="project" value="GO_Central"/>
</dbReference>
<dbReference type="CDD" id="cd00427">
    <property type="entry name" value="Ribosomal_L29_HIP"/>
    <property type="match status" value="1"/>
</dbReference>
<dbReference type="InterPro" id="IPR036049">
    <property type="entry name" value="Ribosomal_uL29_sf"/>
</dbReference>
<dbReference type="InterPro" id="IPR038340">
    <property type="entry name" value="MRP-L47_sf"/>
</dbReference>
<dbReference type="InParanoid" id="F0ZNF9"/>
<dbReference type="InterPro" id="IPR001854">
    <property type="entry name" value="Ribosomal_uL29"/>
</dbReference>
<evidence type="ECO:0000256" key="3">
    <source>
        <dbReference type="ARBA" id="ARBA00022980"/>
    </source>
</evidence>
<dbReference type="RefSeq" id="XP_003288961.1">
    <property type="nucleotide sequence ID" value="XM_003288913.1"/>
</dbReference>
<dbReference type="KEGG" id="dpp:DICPUDRAFT_92203"/>
<sequence>MNQIFRSGISKLIRDNNGLYQRKAEKSLKDLFEHNYAKGTYPHAGRSWEAKDLRGKSFNDLHEIWFELSIERNKLLTEKASNKGNTLENPLRLRKVKKSMAAVKTVLGERDTLKKTLYLLKNESNDAPKNRIEELKEKVAKLSILVGAVSLSPGLKELESLQTALKVDENLEKNIDLLVENKK</sequence>
<gene>
    <name evidence="7" type="ORF">DICPUDRAFT_92203</name>
</gene>
<protein>
    <recommendedName>
        <fullName evidence="6">Large ribosomal subunit protein uL29m</fullName>
    </recommendedName>
</protein>
<keyword evidence="8" id="KW-1185">Reference proteome</keyword>
<dbReference type="Proteomes" id="UP000001064">
    <property type="component" value="Unassembled WGS sequence"/>
</dbReference>
<dbReference type="GeneID" id="10499626"/>
<evidence type="ECO:0000313" key="8">
    <source>
        <dbReference type="Proteomes" id="UP000001064"/>
    </source>
</evidence>
<evidence type="ECO:0000313" key="7">
    <source>
        <dbReference type="EMBL" id="EGC34525.1"/>
    </source>
</evidence>
<dbReference type="OrthoDB" id="270763at2759"/>
<dbReference type="PANTHER" id="PTHR21183:SF18">
    <property type="entry name" value="LARGE RIBOSOMAL SUBUNIT PROTEIN UL29M"/>
    <property type="match status" value="1"/>
</dbReference>
<dbReference type="InterPro" id="IPR010729">
    <property type="entry name" value="Ribosomal_uL29_mit"/>
</dbReference>
<dbReference type="VEuPathDB" id="AmoebaDB:DICPUDRAFT_92203"/>
<organism evidence="7 8">
    <name type="scientific">Dictyostelium purpureum</name>
    <name type="common">Slime mold</name>
    <dbReference type="NCBI Taxonomy" id="5786"/>
    <lineage>
        <taxon>Eukaryota</taxon>
        <taxon>Amoebozoa</taxon>
        <taxon>Evosea</taxon>
        <taxon>Eumycetozoa</taxon>
        <taxon>Dictyostelia</taxon>
        <taxon>Dictyosteliales</taxon>
        <taxon>Dictyosteliaceae</taxon>
        <taxon>Dictyostelium</taxon>
    </lineage>
</organism>
<comment type="similarity">
    <text evidence="2">Belongs to the universal ribosomal protein uL29 family.</text>
</comment>
<dbReference type="NCBIfam" id="TIGR00012">
    <property type="entry name" value="L29"/>
    <property type="match status" value="1"/>
</dbReference>
<dbReference type="OMA" id="YILANCD"/>
<dbReference type="GO" id="GO:0005762">
    <property type="term" value="C:mitochondrial large ribosomal subunit"/>
    <property type="evidence" value="ECO:0000318"/>
    <property type="project" value="GO_Central"/>
</dbReference>
<keyword evidence="4" id="KW-0496">Mitochondrion</keyword>
<accession>F0ZNF9</accession>
<dbReference type="PANTHER" id="PTHR21183">
    <property type="entry name" value="RIBOSOMAL PROTEIN L47, MITOCHONDRIAL-RELATED"/>
    <property type="match status" value="1"/>
</dbReference>
<evidence type="ECO:0000256" key="4">
    <source>
        <dbReference type="ARBA" id="ARBA00023128"/>
    </source>
</evidence>
<evidence type="ECO:0000256" key="1">
    <source>
        <dbReference type="ARBA" id="ARBA00004173"/>
    </source>
</evidence>
<dbReference type="AlphaFoldDB" id="F0ZNF9"/>
<dbReference type="STRING" id="5786.F0ZNF9"/>
<reference evidence="8" key="1">
    <citation type="journal article" date="2011" name="Genome Biol.">
        <title>Comparative genomics of the social amoebae Dictyostelium discoideum and Dictyostelium purpureum.</title>
        <authorList>
            <consortium name="US DOE Joint Genome Institute (JGI-PGF)"/>
            <person name="Sucgang R."/>
            <person name="Kuo A."/>
            <person name="Tian X."/>
            <person name="Salerno W."/>
            <person name="Parikh A."/>
            <person name="Feasley C.L."/>
            <person name="Dalin E."/>
            <person name="Tu H."/>
            <person name="Huang E."/>
            <person name="Barry K."/>
            <person name="Lindquist E."/>
            <person name="Shapiro H."/>
            <person name="Bruce D."/>
            <person name="Schmutz J."/>
            <person name="Salamov A."/>
            <person name="Fey P."/>
            <person name="Gaudet P."/>
            <person name="Anjard C."/>
            <person name="Babu M.M."/>
            <person name="Basu S."/>
            <person name="Bushmanova Y."/>
            <person name="van der Wel H."/>
            <person name="Katoh-Kurasawa M."/>
            <person name="Dinh C."/>
            <person name="Coutinho P.M."/>
            <person name="Saito T."/>
            <person name="Elias M."/>
            <person name="Schaap P."/>
            <person name="Kay R.R."/>
            <person name="Henrissat B."/>
            <person name="Eichinger L."/>
            <person name="Rivero F."/>
            <person name="Putnam N.H."/>
            <person name="West C.M."/>
            <person name="Loomis W.F."/>
            <person name="Chisholm R.L."/>
            <person name="Shaulsky G."/>
            <person name="Strassmann J.E."/>
            <person name="Queller D.C."/>
            <person name="Kuspa A."/>
            <person name="Grigoriev I.V."/>
        </authorList>
    </citation>
    <scope>NUCLEOTIDE SEQUENCE [LARGE SCALE GENOMIC DNA]</scope>
    <source>
        <strain evidence="8">QSDP1</strain>
    </source>
</reference>
<dbReference type="FunCoup" id="F0ZNF9">
    <property type="interactions" value="9"/>
</dbReference>
<dbReference type="Pfam" id="PF06984">
    <property type="entry name" value="MRP-L47"/>
    <property type="match status" value="1"/>
</dbReference>
<dbReference type="SUPFAM" id="SSF46561">
    <property type="entry name" value="Ribosomal protein L29 (L29p)"/>
    <property type="match status" value="1"/>
</dbReference>
<comment type="subcellular location">
    <subcellularLocation>
        <location evidence="1">Mitochondrion</location>
    </subcellularLocation>
</comment>